<keyword evidence="6" id="KW-1185">Reference proteome</keyword>
<sequence length="127" mass="14340">MSAETESRRNEIEKQNASACPVIQAIDQIGTPWRMNIIYALREGEKRFNELKRATGARSKTLSDALDELVDNDIVARRMEEDAPVAVYYGLTVKGEDLLDVLAELDEWAQDWGEEVPDGLNPHLHES</sequence>
<keyword evidence="3" id="KW-0804">Transcription</keyword>
<name>A0A1H3JHN5_9EURY</name>
<evidence type="ECO:0000256" key="3">
    <source>
        <dbReference type="ARBA" id="ARBA00023163"/>
    </source>
</evidence>
<evidence type="ECO:0000259" key="4">
    <source>
        <dbReference type="PROSITE" id="PS51118"/>
    </source>
</evidence>
<reference evidence="6" key="1">
    <citation type="submission" date="2016-10" db="EMBL/GenBank/DDBJ databases">
        <authorList>
            <person name="Varghese N."/>
            <person name="Submissions S."/>
        </authorList>
    </citation>
    <scope>NUCLEOTIDE SEQUENCE [LARGE SCALE GENOMIC DNA]</scope>
    <source>
        <strain evidence="6">DC30,IBRC 10041,KCTC 4046</strain>
    </source>
</reference>
<evidence type="ECO:0000313" key="5">
    <source>
        <dbReference type="EMBL" id="SDY39520.1"/>
    </source>
</evidence>
<accession>A0A1H3JHN5</accession>
<dbReference type="GO" id="GO:0003700">
    <property type="term" value="F:DNA-binding transcription factor activity"/>
    <property type="evidence" value="ECO:0007669"/>
    <property type="project" value="InterPro"/>
</dbReference>
<dbReference type="InterPro" id="IPR036388">
    <property type="entry name" value="WH-like_DNA-bd_sf"/>
</dbReference>
<dbReference type="SMART" id="SM00418">
    <property type="entry name" value="HTH_ARSR"/>
    <property type="match status" value="1"/>
</dbReference>
<evidence type="ECO:0000256" key="2">
    <source>
        <dbReference type="ARBA" id="ARBA00023125"/>
    </source>
</evidence>
<dbReference type="InterPro" id="IPR011991">
    <property type="entry name" value="ArsR-like_HTH"/>
</dbReference>
<proteinExistence type="predicted"/>
<evidence type="ECO:0000256" key="1">
    <source>
        <dbReference type="ARBA" id="ARBA00023015"/>
    </source>
</evidence>
<dbReference type="GO" id="GO:0003677">
    <property type="term" value="F:DNA binding"/>
    <property type="evidence" value="ECO:0007669"/>
    <property type="project" value="UniProtKB-KW"/>
</dbReference>
<dbReference type="EMBL" id="FNPC01000005">
    <property type="protein sequence ID" value="SDY39520.1"/>
    <property type="molecule type" value="Genomic_DNA"/>
</dbReference>
<feature type="domain" description="HTH hxlR-type" evidence="4">
    <location>
        <begin position="20"/>
        <end position="117"/>
    </location>
</feature>
<dbReference type="RefSeq" id="WP_092732558.1">
    <property type="nucleotide sequence ID" value="NZ_FNPC01000005.1"/>
</dbReference>
<keyword evidence="2" id="KW-0238">DNA-binding</keyword>
<dbReference type="PROSITE" id="PS51118">
    <property type="entry name" value="HTH_HXLR"/>
    <property type="match status" value="1"/>
</dbReference>
<dbReference type="CDD" id="cd00090">
    <property type="entry name" value="HTH_ARSR"/>
    <property type="match status" value="1"/>
</dbReference>
<dbReference type="Proteomes" id="UP000199079">
    <property type="component" value="Unassembled WGS sequence"/>
</dbReference>
<dbReference type="OrthoDB" id="147589at2157"/>
<gene>
    <name evidence="5" type="ORF">SAMN05216564_10518</name>
</gene>
<dbReference type="InterPro" id="IPR036390">
    <property type="entry name" value="WH_DNA-bd_sf"/>
</dbReference>
<dbReference type="PANTHER" id="PTHR33204:SF18">
    <property type="entry name" value="TRANSCRIPTIONAL REGULATORY PROTEIN"/>
    <property type="match status" value="1"/>
</dbReference>
<protein>
    <submittedName>
        <fullName evidence="5">Transcriptional regulator, HxlR family</fullName>
    </submittedName>
</protein>
<dbReference type="Pfam" id="PF01638">
    <property type="entry name" value="HxlR"/>
    <property type="match status" value="1"/>
</dbReference>
<evidence type="ECO:0000313" key="6">
    <source>
        <dbReference type="Proteomes" id="UP000199079"/>
    </source>
</evidence>
<organism evidence="5 6">
    <name type="scientific">Halopenitus persicus</name>
    <dbReference type="NCBI Taxonomy" id="1048396"/>
    <lineage>
        <taxon>Archaea</taxon>
        <taxon>Methanobacteriati</taxon>
        <taxon>Methanobacteriota</taxon>
        <taxon>Stenosarchaea group</taxon>
        <taxon>Halobacteria</taxon>
        <taxon>Halobacteriales</taxon>
        <taxon>Haloferacaceae</taxon>
        <taxon>Halopenitus</taxon>
    </lineage>
</organism>
<dbReference type="InterPro" id="IPR001845">
    <property type="entry name" value="HTH_ArsR_DNA-bd_dom"/>
</dbReference>
<dbReference type="PANTHER" id="PTHR33204">
    <property type="entry name" value="TRANSCRIPTIONAL REGULATOR, MARR FAMILY"/>
    <property type="match status" value="1"/>
</dbReference>
<dbReference type="InterPro" id="IPR002577">
    <property type="entry name" value="HTH_HxlR"/>
</dbReference>
<keyword evidence="1" id="KW-0805">Transcription regulation</keyword>
<dbReference type="AlphaFoldDB" id="A0A1H3JHN5"/>
<dbReference type="SUPFAM" id="SSF46785">
    <property type="entry name" value="Winged helix' DNA-binding domain"/>
    <property type="match status" value="1"/>
</dbReference>
<dbReference type="Gene3D" id="1.10.10.10">
    <property type="entry name" value="Winged helix-like DNA-binding domain superfamily/Winged helix DNA-binding domain"/>
    <property type="match status" value="1"/>
</dbReference>